<keyword evidence="5" id="KW-1185">Reference proteome</keyword>
<comment type="similarity">
    <text evidence="1">Belongs to the transglycosylase family. Rpf subfamily.</text>
</comment>
<evidence type="ECO:0000256" key="1">
    <source>
        <dbReference type="ARBA" id="ARBA00010830"/>
    </source>
</evidence>
<gene>
    <name evidence="4" type="ORF">GCM10025864_25890</name>
</gene>
<organism evidence="4 5">
    <name type="scientific">Luteimicrobium album</name>
    <dbReference type="NCBI Taxonomy" id="1054550"/>
    <lineage>
        <taxon>Bacteria</taxon>
        <taxon>Bacillati</taxon>
        <taxon>Actinomycetota</taxon>
        <taxon>Actinomycetes</taxon>
        <taxon>Micrococcales</taxon>
        <taxon>Luteimicrobium</taxon>
    </lineage>
</organism>
<evidence type="ECO:0000259" key="3">
    <source>
        <dbReference type="Pfam" id="PF06737"/>
    </source>
</evidence>
<keyword evidence="2" id="KW-0378">Hydrolase</keyword>
<dbReference type="EMBL" id="BSUK01000001">
    <property type="protein sequence ID" value="GMA24830.1"/>
    <property type="molecule type" value="Genomic_DNA"/>
</dbReference>
<reference evidence="5" key="1">
    <citation type="journal article" date="2019" name="Int. J. Syst. Evol. Microbiol.">
        <title>The Global Catalogue of Microorganisms (GCM) 10K type strain sequencing project: providing services to taxonomists for standard genome sequencing and annotation.</title>
        <authorList>
            <consortium name="The Broad Institute Genomics Platform"/>
            <consortium name="The Broad Institute Genome Sequencing Center for Infectious Disease"/>
            <person name="Wu L."/>
            <person name="Ma J."/>
        </authorList>
    </citation>
    <scope>NUCLEOTIDE SEQUENCE [LARGE SCALE GENOMIC DNA]</scope>
    <source>
        <strain evidence="5">NBRC 106348</strain>
    </source>
</reference>
<dbReference type="Gene3D" id="1.10.530.10">
    <property type="match status" value="1"/>
</dbReference>
<proteinExistence type="inferred from homology"/>
<evidence type="ECO:0000256" key="2">
    <source>
        <dbReference type="ARBA" id="ARBA00022801"/>
    </source>
</evidence>
<dbReference type="InterPro" id="IPR010618">
    <property type="entry name" value="RPF"/>
</dbReference>
<dbReference type="RefSeq" id="WP_284293545.1">
    <property type="nucleotide sequence ID" value="NZ_BSUK01000001.1"/>
</dbReference>
<dbReference type="CDD" id="cd13925">
    <property type="entry name" value="RPF"/>
    <property type="match status" value="1"/>
</dbReference>
<name>A0ABQ6I2U0_9MICO</name>
<dbReference type="Proteomes" id="UP001157091">
    <property type="component" value="Unassembled WGS sequence"/>
</dbReference>
<dbReference type="Pfam" id="PF06737">
    <property type="entry name" value="Transglycosylas"/>
    <property type="match status" value="1"/>
</dbReference>
<protein>
    <recommendedName>
        <fullName evidence="3">Resuscitation-promoting factor core lysozyme-like domain-containing protein</fullName>
    </recommendedName>
</protein>
<dbReference type="SUPFAM" id="SSF53955">
    <property type="entry name" value="Lysozyme-like"/>
    <property type="match status" value="1"/>
</dbReference>
<sequence length="76" mass="7855">MWAKLAACESGGNPKAVNPAGYYGLYQFTVSTWHSLGGSGLPTDASAATQTALAQKLQARSGWGQWPACAAKLGLL</sequence>
<evidence type="ECO:0000313" key="4">
    <source>
        <dbReference type="EMBL" id="GMA24830.1"/>
    </source>
</evidence>
<feature type="domain" description="Resuscitation-promoting factor core lysozyme-like" evidence="3">
    <location>
        <begin position="2"/>
        <end position="69"/>
    </location>
</feature>
<evidence type="ECO:0000313" key="5">
    <source>
        <dbReference type="Proteomes" id="UP001157091"/>
    </source>
</evidence>
<dbReference type="InterPro" id="IPR023346">
    <property type="entry name" value="Lysozyme-like_dom_sf"/>
</dbReference>
<comment type="caution">
    <text evidence="4">The sequence shown here is derived from an EMBL/GenBank/DDBJ whole genome shotgun (WGS) entry which is preliminary data.</text>
</comment>
<accession>A0ABQ6I2U0</accession>